<dbReference type="VEuPathDB" id="FungiDB:A1O7_01582"/>
<evidence type="ECO:0000313" key="1">
    <source>
        <dbReference type="EMBL" id="EXJ65241.1"/>
    </source>
</evidence>
<organism evidence="1 2">
    <name type="scientific">Cladophialophora yegresii CBS 114405</name>
    <dbReference type="NCBI Taxonomy" id="1182544"/>
    <lineage>
        <taxon>Eukaryota</taxon>
        <taxon>Fungi</taxon>
        <taxon>Dikarya</taxon>
        <taxon>Ascomycota</taxon>
        <taxon>Pezizomycotina</taxon>
        <taxon>Eurotiomycetes</taxon>
        <taxon>Chaetothyriomycetidae</taxon>
        <taxon>Chaetothyriales</taxon>
        <taxon>Herpotrichiellaceae</taxon>
        <taxon>Cladophialophora</taxon>
    </lineage>
</organism>
<dbReference type="Proteomes" id="UP000019473">
    <property type="component" value="Unassembled WGS sequence"/>
</dbReference>
<sequence>MPLYDVEHITLLTEEQQERLAEGFSDVHSTRIKTLEFLINGVGFGVERVVGVEGELVLRTVRVLGALTTAVDERSIAVPRVGEEERWLTSNVDEFHRLAAAGDENFFEVVHELCSTIR</sequence>
<dbReference type="RefSeq" id="XP_007753808.1">
    <property type="nucleotide sequence ID" value="XM_007755618.1"/>
</dbReference>
<reference evidence="1 2" key="1">
    <citation type="submission" date="2013-03" db="EMBL/GenBank/DDBJ databases">
        <title>The Genome Sequence of Cladophialophora yegresii CBS 114405.</title>
        <authorList>
            <consortium name="The Broad Institute Genomics Platform"/>
            <person name="Cuomo C."/>
            <person name="de Hoog S."/>
            <person name="Gorbushina A."/>
            <person name="Walker B."/>
            <person name="Young S.K."/>
            <person name="Zeng Q."/>
            <person name="Gargeya S."/>
            <person name="Fitzgerald M."/>
            <person name="Haas B."/>
            <person name="Abouelleil A."/>
            <person name="Allen A.W."/>
            <person name="Alvarado L."/>
            <person name="Arachchi H.M."/>
            <person name="Berlin A.M."/>
            <person name="Chapman S.B."/>
            <person name="Gainer-Dewar J."/>
            <person name="Goldberg J."/>
            <person name="Griggs A."/>
            <person name="Gujja S."/>
            <person name="Hansen M."/>
            <person name="Howarth C."/>
            <person name="Imamovic A."/>
            <person name="Ireland A."/>
            <person name="Larimer J."/>
            <person name="McCowan C."/>
            <person name="Murphy C."/>
            <person name="Pearson M."/>
            <person name="Poon T.W."/>
            <person name="Priest M."/>
            <person name="Roberts A."/>
            <person name="Saif S."/>
            <person name="Shea T."/>
            <person name="Sisk P."/>
            <person name="Sykes S."/>
            <person name="Wortman J."/>
            <person name="Nusbaum C."/>
            <person name="Birren B."/>
        </authorList>
    </citation>
    <scope>NUCLEOTIDE SEQUENCE [LARGE SCALE GENOMIC DNA]</scope>
    <source>
        <strain evidence="1 2">CBS 114405</strain>
    </source>
</reference>
<protein>
    <submittedName>
        <fullName evidence="1">Uncharacterized protein</fullName>
    </submittedName>
</protein>
<dbReference type="OrthoDB" id="9981319at2759"/>
<keyword evidence="2" id="KW-1185">Reference proteome</keyword>
<dbReference type="GeneID" id="19176193"/>
<evidence type="ECO:0000313" key="2">
    <source>
        <dbReference type="Proteomes" id="UP000019473"/>
    </source>
</evidence>
<accession>W9WKU5</accession>
<dbReference type="EMBL" id="AMGW01000001">
    <property type="protein sequence ID" value="EXJ65241.1"/>
    <property type="molecule type" value="Genomic_DNA"/>
</dbReference>
<gene>
    <name evidence="1" type="ORF">A1O7_01582</name>
</gene>
<dbReference type="AlphaFoldDB" id="W9WKU5"/>
<comment type="caution">
    <text evidence="1">The sequence shown here is derived from an EMBL/GenBank/DDBJ whole genome shotgun (WGS) entry which is preliminary data.</text>
</comment>
<proteinExistence type="predicted"/>
<dbReference type="HOGENOM" id="CLU_2072905_0_0_1"/>
<name>W9WKU5_9EURO</name>